<evidence type="ECO:0000256" key="1">
    <source>
        <dbReference type="ARBA" id="ARBA00010218"/>
    </source>
</evidence>
<accession>B9S470</accession>
<sequence length="244" mass="28071">MLVLNKYGGAVGKRKKHCMICAIFMMSFVFMMRKDPMRCKSRKFIPSAVAEIESDIYAYLSEQGYEVMPRSFAAIESDIHVHIYTDDYVYDYYTVKNDLYIGEQDAISSFPVVQVEDDVHFYDGPDYESEYDSDNSNAEAHPQNDYPDETSEEDAASTDEEKDEEEKGDGASSRSEEEEEEEEEEEDSDHVSSISPEFEDLRRVLAQDGVPSCDDGSYDNDDDNFDYMEINEDLRNMDINETSQ</sequence>
<dbReference type="EMBL" id="EQ973864">
    <property type="protein sequence ID" value="EEF41498.1"/>
    <property type="molecule type" value="Genomic_DNA"/>
</dbReference>
<evidence type="ECO:0000259" key="3">
    <source>
        <dbReference type="Pfam" id="PF08574"/>
    </source>
</evidence>
<dbReference type="STRING" id="3988.B9S470"/>
<feature type="domain" description="Transcription factor Iwr1" evidence="3">
    <location>
        <begin position="86"/>
        <end position="149"/>
    </location>
</feature>
<feature type="compositionally biased region" description="Acidic residues" evidence="2">
    <location>
        <begin position="176"/>
        <end position="188"/>
    </location>
</feature>
<dbReference type="Pfam" id="PF08574">
    <property type="entry name" value="Iwr1"/>
    <property type="match status" value="1"/>
</dbReference>
<gene>
    <name evidence="4" type="ORF">RCOM_0687380</name>
</gene>
<protein>
    <recommendedName>
        <fullName evidence="3">Transcription factor Iwr1 domain-containing protein</fullName>
    </recommendedName>
</protein>
<feature type="region of interest" description="Disordered" evidence="2">
    <location>
        <begin position="122"/>
        <end position="226"/>
    </location>
</feature>
<dbReference type="AlphaFoldDB" id="B9S470"/>
<keyword evidence="5" id="KW-1185">Reference proteome</keyword>
<evidence type="ECO:0000313" key="5">
    <source>
        <dbReference type="Proteomes" id="UP000008311"/>
    </source>
</evidence>
<organism evidence="4 5">
    <name type="scientific">Ricinus communis</name>
    <name type="common">Castor bean</name>
    <dbReference type="NCBI Taxonomy" id="3988"/>
    <lineage>
        <taxon>Eukaryota</taxon>
        <taxon>Viridiplantae</taxon>
        <taxon>Streptophyta</taxon>
        <taxon>Embryophyta</taxon>
        <taxon>Tracheophyta</taxon>
        <taxon>Spermatophyta</taxon>
        <taxon>Magnoliopsida</taxon>
        <taxon>eudicotyledons</taxon>
        <taxon>Gunneridae</taxon>
        <taxon>Pentapetalae</taxon>
        <taxon>rosids</taxon>
        <taxon>fabids</taxon>
        <taxon>Malpighiales</taxon>
        <taxon>Euphorbiaceae</taxon>
        <taxon>Acalyphoideae</taxon>
        <taxon>Acalypheae</taxon>
        <taxon>Ricinus</taxon>
    </lineage>
</organism>
<comment type="similarity">
    <text evidence="1">Belongs to the IWR1/SLC7A6OS family.</text>
</comment>
<feature type="compositionally biased region" description="Acidic residues" evidence="2">
    <location>
        <begin position="216"/>
        <end position="226"/>
    </location>
</feature>
<reference evidence="5" key="1">
    <citation type="journal article" date="2010" name="Nat. Biotechnol.">
        <title>Draft genome sequence of the oilseed species Ricinus communis.</title>
        <authorList>
            <person name="Chan A.P."/>
            <person name="Crabtree J."/>
            <person name="Zhao Q."/>
            <person name="Lorenzi H."/>
            <person name="Orvis J."/>
            <person name="Puiu D."/>
            <person name="Melake-Berhan A."/>
            <person name="Jones K.M."/>
            <person name="Redman J."/>
            <person name="Chen G."/>
            <person name="Cahoon E.B."/>
            <person name="Gedil M."/>
            <person name="Stanke M."/>
            <person name="Haas B.J."/>
            <person name="Wortman J.R."/>
            <person name="Fraser-Liggett C.M."/>
            <person name="Ravel J."/>
            <person name="Rabinowicz P.D."/>
        </authorList>
    </citation>
    <scope>NUCLEOTIDE SEQUENCE [LARGE SCALE GENOMIC DNA]</scope>
    <source>
        <strain evidence="5">cv. Hale</strain>
    </source>
</reference>
<feature type="compositionally biased region" description="Acidic residues" evidence="2">
    <location>
        <begin position="146"/>
        <end position="167"/>
    </location>
</feature>
<evidence type="ECO:0000313" key="4">
    <source>
        <dbReference type="EMBL" id="EEF41498.1"/>
    </source>
</evidence>
<dbReference type="InParanoid" id="B9S470"/>
<name>B9S470_RICCO</name>
<evidence type="ECO:0000256" key="2">
    <source>
        <dbReference type="SAM" id="MobiDB-lite"/>
    </source>
</evidence>
<proteinExistence type="inferred from homology"/>
<dbReference type="Proteomes" id="UP000008311">
    <property type="component" value="Unassembled WGS sequence"/>
</dbReference>
<dbReference type="InterPro" id="IPR013883">
    <property type="entry name" value="TF_Iwr1_dom"/>
</dbReference>